<name>A0ABR2GKN7_9EUKA</name>
<proteinExistence type="predicted"/>
<accession>A0ABR2GKN7</accession>
<dbReference type="EMBL" id="JAPFFF010000460">
    <property type="protein sequence ID" value="KAK8834226.1"/>
    <property type="molecule type" value="Genomic_DNA"/>
</dbReference>
<keyword evidence="2" id="KW-1185">Reference proteome</keyword>
<sequence length="120" mass="13416">NKLKYKPLLNSSHSAASYSASNLMIQKEIYRGLRILNIVAPPPNLSLSNLTKFLVDSLKPQPILRLQRRIGDIIINPASAQENYLQSYQIFVDSDEDEEISSSLIDKQSTDSAISLLKKA</sequence>
<evidence type="ECO:0000313" key="1">
    <source>
        <dbReference type="EMBL" id="KAK8834226.1"/>
    </source>
</evidence>
<comment type="caution">
    <text evidence="1">The sequence shown here is derived from an EMBL/GenBank/DDBJ whole genome shotgun (WGS) entry which is preliminary data.</text>
</comment>
<evidence type="ECO:0000313" key="2">
    <source>
        <dbReference type="Proteomes" id="UP001470230"/>
    </source>
</evidence>
<dbReference type="Proteomes" id="UP001470230">
    <property type="component" value="Unassembled WGS sequence"/>
</dbReference>
<organism evidence="1 2">
    <name type="scientific">Tritrichomonas musculus</name>
    <dbReference type="NCBI Taxonomy" id="1915356"/>
    <lineage>
        <taxon>Eukaryota</taxon>
        <taxon>Metamonada</taxon>
        <taxon>Parabasalia</taxon>
        <taxon>Tritrichomonadida</taxon>
        <taxon>Tritrichomonadidae</taxon>
        <taxon>Tritrichomonas</taxon>
    </lineage>
</organism>
<feature type="non-terminal residue" evidence="1">
    <location>
        <position position="1"/>
    </location>
</feature>
<reference evidence="1 2" key="1">
    <citation type="submission" date="2024-04" db="EMBL/GenBank/DDBJ databases">
        <title>Tritrichomonas musculus Genome.</title>
        <authorList>
            <person name="Alves-Ferreira E."/>
            <person name="Grigg M."/>
            <person name="Lorenzi H."/>
            <person name="Galac M."/>
        </authorList>
    </citation>
    <scope>NUCLEOTIDE SEQUENCE [LARGE SCALE GENOMIC DNA]</scope>
    <source>
        <strain evidence="1 2">EAF2021</strain>
    </source>
</reference>
<protein>
    <submittedName>
        <fullName evidence="1">Uncharacterized protein</fullName>
    </submittedName>
</protein>
<gene>
    <name evidence="1" type="ORF">M9Y10_032352</name>
</gene>